<protein>
    <submittedName>
        <fullName evidence="3">FGGY_N domain-containing protein</fullName>
    </submittedName>
</protein>
<dbReference type="Proteomes" id="UP000050761">
    <property type="component" value="Unassembled WGS sequence"/>
</dbReference>
<accession>A0A183FEC4</accession>
<dbReference type="AlphaFoldDB" id="A0A183FEC4"/>
<reference evidence="3" key="2">
    <citation type="submission" date="2019-09" db="UniProtKB">
        <authorList>
            <consortium name="WormBaseParasite"/>
        </authorList>
    </citation>
    <scope>IDENTIFICATION</scope>
</reference>
<name>A0A183FEC4_HELPZ</name>
<evidence type="ECO:0000313" key="2">
    <source>
        <dbReference type="Proteomes" id="UP000050761"/>
    </source>
</evidence>
<dbReference type="OrthoDB" id="10264182at2759"/>
<gene>
    <name evidence="1" type="ORF">HPBE_LOCUS4714</name>
</gene>
<dbReference type="WBParaSite" id="HPBE_0000471301-mRNA-1">
    <property type="protein sequence ID" value="HPBE_0000471301-mRNA-1"/>
    <property type="gene ID" value="HPBE_0000471301"/>
</dbReference>
<sequence length="303" mass="34019">VEKNFTHTIRPVVIWDADNHESDLSFYNTVFPGYGVRTLCELASYPDFDEEHHWDRCGNIMDYFACHLTGSVEVLMSESNAYCWGYSTGLEWNEEIVSFYRLNLQKATRAAAMKLFPNNLVIGTSSQLCFVVSKSAKLPAMPITTHIFPFTDDLTLLAAASMNGGNAIDAFVEVSKSYHFAIIFTRLFSVSTEMEQNSPDDYPKVNSVFTAERGSYYTSLSIHSSNLFQMLIGVCEGVIRNLFSLVPPELLSSYGVKKLFLVGSAKHDRFLVHIRRYLQEHEATHIELLPAETDTSAAYGAAL</sequence>
<organism evidence="2 3">
    <name type="scientific">Heligmosomoides polygyrus</name>
    <name type="common">Parasitic roundworm</name>
    <dbReference type="NCBI Taxonomy" id="6339"/>
    <lineage>
        <taxon>Eukaryota</taxon>
        <taxon>Metazoa</taxon>
        <taxon>Ecdysozoa</taxon>
        <taxon>Nematoda</taxon>
        <taxon>Chromadorea</taxon>
        <taxon>Rhabditida</taxon>
        <taxon>Rhabditina</taxon>
        <taxon>Rhabditomorpha</taxon>
        <taxon>Strongyloidea</taxon>
        <taxon>Heligmosomidae</taxon>
        <taxon>Heligmosomoides</taxon>
    </lineage>
</organism>
<keyword evidence="2" id="KW-1185">Reference proteome</keyword>
<reference evidence="1 2" key="1">
    <citation type="submission" date="2018-11" db="EMBL/GenBank/DDBJ databases">
        <authorList>
            <consortium name="Pathogen Informatics"/>
        </authorList>
    </citation>
    <scope>NUCLEOTIDE SEQUENCE [LARGE SCALE GENOMIC DNA]</scope>
</reference>
<proteinExistence type="predicted"/>
<dbReference type="EMBL" id="UZAH01025354">
    <property type="protein sequence ID" value="VDO62164.1"/>
    <property type="molecule type" value="Genomic_DNA"/>
</dbReference>
<accession>A0A3P7XV93</accession>
<evidence type="ECO:0000313" key="3">
    <source>
        <dbReference type="WBParaSite" id="HPBE_0000471301-mRNA-1"/>
    </source>
</evidence>
<evidence type="ECO:0000313" key="1">
    <source>
        <dbReference type="EMBL" id="VDO62164.1"/>
    </source>
</evidence>